<comment type="similarity">
    <text evidence="1">Belongs to the protein kinase superfamily. ADCK protein kinase family.</text>
</comment>
<dbReference type="Proteomes" id="UP000321863">
    <property type="component" value="Unassembled WGS sequence"/>
</dbReference>
<sequence length="548" mass="62380">MFDKQQRKLKRSARLISVLSKYGFKDMLARMNGGNKAEAPENTDEAVSRGTVYERIRLVLEELGPTFVKLGQTFSNREDLLPPELIRELQKLQDKVETVEMNVEEILENEFNISVRDYFADIHKQPLATASIAQVYKAVLIDGTDVILKIKKPDVQTLIEDDLLLIKDLEKLVSSYSEIGEKLNLKQAISTFEKSLLEEVSLINEKENILQFRRNFKNSKETYVPKVYEELCNNNILCMEFIDGIKITDTATLLKYHLDPIPVSEAGLRLFVSQILDYGFFHADPHAGNILVKKDGKVVFIDFGAVGKIPPNDKEILENLIVSFVAKNPHKIVRHLKKMAVSYQIPDEKRFEADVEDILNFVHSTSLKEINPQAIINKMKDVLKDNRLYMPDYFYLLFKGIGLIEGVGRTINPDLDVVKSLHPYTRKIFARKISPKNLMKTGMDRMMMFTDNVDEIPKELRSVLQKLDENKFTVSSEIKNIEKTNQLIKSSIVSLILAMVLGANIIATAIVFVSETGPRIGELSLAAVLGFIFSVFLIIVILLRITRK</sequence>
<gene>
    <name evidence="4" type="ORF">CHA01nite_24430</name>
</gene>
<organism evidence="4 5">
    <name type="scientific">Chryseobacterium hagamense</name>
    <dbReference type="NCBI Taxonomy" id="395935"/>
    <lineage>
        <taxon>Bacteria</taxon>
        <taxon>Pseudomonadati</taxon>
        <taxon>Bacteroidota</taxon>
        <taxon>Flavobacteriia</taxon>
        <taxon>Flavobacteriales</taxon>
        <taxon>Weeksellaceae</taxon>
        <taxon>Chryseobacterium group</taxon>
        <taxon>Chryseobacterium</taxon>
    </lineage>
</organism>
<dbReference type="CDD" id="cd05121">
    <property type="entry name" value="ABC1_ADCK3-like"/>
    <property type="match status" value="1"/>
</dbReference>
<evidence type="ECO:0000259" key="3">
    <source>
        <dbReference type="Pfam" id="PF03109"/>
    </source>
</evidence>
<keyword evidence="2" id="KW-0472">Membrane</keyword>
<dbReference type="InterPro" id="IPR050154">
    <property type="entry name" value="UbiB_kinase"/>
</dbReference>
<accession>A0A511YNC6</accession>
<keyword evidence="2" id="KW-0812">Transmembrane</keyword>
<dbReference type="InterPro" id="IPR011009">
    <property type="entry name" value="Kinase-like_dom_sf"/>
</dbReference>
<keyword evidence="2" id="KW-1133">Transmembrane helix</keyword>
<keyword evidence="5" id="KW-1185">Reference proteome</keyword>
<feature type="domain" description="ABC1 atypical kinase-like" evidence="3">
    <location>
        <begin position="91"/>
        <end position="335"/>
    </location>
</feature>
<dbReference type="EMBL" id="BJYJ01000013">
    <property type="protein sequence ID" value="GEN76703.1"/>
    <property type="molecule type" value="Genomic_DNA"/>
</dbReference>
<dbReference type="InterPro" id="IPR004147">
    <property type="entry name" value="ABC1_dom"/>
</dbReference>
<dbReference type="PANTHER" id="PTHR10566:SF113">
    <property type="entry name" value="PROTEIN ACTIVITY OF BC1 COMPLEX KINASE 7, CHLOROPLASTIC"/>
    <property type="match status" value="1"/>
</dbReference>
<keyword evidence="4" id="KW-0830">Ubiquinone</keyword>
<evidence type="ECO:0000313" key="4">
    <source>
        <dbReference type="EMBL" id="GEN76703.1"/>
    </source>
</evidence>
<feature type="transmembrane region" description="Helical" evidence="2">
    <location>
        <begin position="525"/>
        <end position="545"/>
    </location>
</feature>
<dbReference type="SUPFAM" id="SSF56112">
    <property type="entry name" value="Protein kinase-like (PK-like)"/>
    <property type="match status" value="1"/>
</dbReference>
<evidence type="ECO:0000256" key="2">
    <source>
        <dbReference type="SAM" id="Phobius"/>
    </source>
</evidence>
<dbReference type="PANTHER" id="PTHR10566">
    <property type="entry name" value="CHAPERONE-ACTIVITY OF BC1 COMPLEX CABC1 -RELATED"/>
    <property type="match status" value="1"/>
</dbReference>
<evidence type="ECO:0000313" key="5">
    <source>
        <dbReference type="Proteomes" id="UP000321863"/>
    </source>
</evidence>
<protein>
    <submittedName>
        <fullName evidence="4">Ubiquinone biosynthesis protein</fullName>
    </submittedName>
</protein>
<dbReference type="RefSeq" id="WP_146941748.1">
    <property type="nucleotide sequence ID" value="NZ_BJYJ01000013.1"/>
</dbReference>
<comment type="caution">
    <text evidence="4">The sequence shown here is derived from an EMBL/GenBank/DDBJ whole genome shotgun (WGS) entry which is preliminary data.</text>
</comment>
<feature type="transmembrane region" description="Helical" evidence="2">
    <location>
        <begin position="492"/>
        <end position="513"/>
    </location>
</feature>
<evidence type="ECO:0000256" key="1">
    <source>
        <dbReference type="ARBA" id="ARBA00009670"/>
    </source>
</evidence>
<name>A0A511YNC6_9FLAO</name>
<dbReference type="Pfam" id="PF03109">
    <property type="entry name" value="ABC1"/>
    <property type="match status" value="1"/>
</dbReference>
<dbReference type="OrthoDB" id="9795390at2"/>
<dbReference type="AlphaFoldDB" id="A0A511YNC6"/>
<proteinExistence type="inferred from homology"/>
<reference evidence="4 5" key="1">
    <citation type="submission" date="2019-07" db="EMBL/GenBank/DDBJ databases">
        <title>Whole genome shotgun sequence of Chryseobacterium hagamense NBRC 105253.</title>
        <authorList>
            <person name="Hosoyama A."/>
            <person name="Uohara A."/>
            <person name="Ohji S."/>
            <person name="Ichikawa N."/>
        </authorList>
    </citation>
    <scope>NUCLEOTIDE SEQUENCE [LARGE SCALE GENOMIC DNA]</scope>
    <source>
        <strain evidence="4 5">NBRC 105253</strain>
    </source>
</reference>